<evidence type="ECO:0000313" key="2">
    <source>
        <dbReference type="EMBL" id="SPE00319.1"/>
    </source>
</evidence>
<dbReference type="RefSeq" id="WP_203225998.1">
    <property type="nucleotide sequence ID" value="NZ_LT985265.1"/>
</dbReference>
<reference evidence="2" key="1">
    <citation type="submission" date="2018-02" db="EMBL/GenBank/DDBJ databases">
        <authorList>
            <person name="Cohen D.B."/>
            <person name="Kent A.D."/>
        </authorList>
    </citation>
    <scope>NUCLEOTIDE SEQUENCE</scope>
    <source>
        <strain evidence="2">364</strain>
    </source>
</reference>
<feature type="region of interest" description="Disordered" evidence="1">
    <location>
        <begin position="30"/>
        <end position="55"/>
    </location>
</feature>
<name>A0A2P9EAB4_ECOLX</name>
<geneLocation type="plasmid" evidence="2">
    <name>RCS57TR364_p</name>
</geneLocation>
<dbReference type="AlphaFoldDB" id="A0A2P9EAB4"/>
<gene>
    <name evidence="2" type="ORF">RCS57TR364_P0098</name>
</gene>
<keyword evidence="2" id="KW-0614">Plasmid</keyword>
<proteinExistence type="predicted"/>
<accession>A0A2P9EAB4</accession>
<feature type="compositionally biased region" description="Basic and acidic residues" evidence="1">
    <location>
        <begin position="33"/>
        <end position="55"/>
    </location>
</feature>
<protein>
    <submittedName>
        <fullName evidence="2">Uncharacterized protein</fullName>
    </submittedName>
</protein>
<evidence type="ECO:0000256" key="1">
    <source>
        <dbReference type="SAM" id="MobiDB-lite"/>
    </source>
</evidence>
<organism evidence="2">
    <name type="scientific">Escherichia coli</name>
    <dbReference type="NCBI Taxonomy" id="562"/>
    <lineage>
        <taxon>Bacteria</taxon>
        <taxon>Pseudomonadati</taxon>
        <taxon>Pseudomonadota</taxon>
        <taxon>Gammaproteobacteria</taxon>
        <taxon>Enterobacterales</taxon>
        <taxon>Enterobacteriaceae</taxon>
        <taxon>Escherichia</taxon>
    </lineage>
</organism>
<sequence>MDFLEKYEIKNDYHLKQRIGKDLISATNGKIKKNTDKNRLQQHKREQTRTNKDKH</sequence>
<dbReference type="EMBL" id="LT985265">
    <property type="protein sequence ID" value="SPE00319.1"/>
    <property type="molecule type" value="Genomic_DNA"/>
</dbReference>